<name>A0A0S7BA09_9CHLR</name>
<evidence type="ECO:0000313" key="1">
    <source>
        <dbReference type="EMBL" id="GAP14383.1"/>
    </source>
</evidence>
<proteinExistence type="predicted"/>
<dbReference type="AlphaFoldDB" id="A0A0S7BA09"/>
<accession>A0A0S7BA09</accession>
<organism evidence="1">
    <name type="scientific">Longilinea arvoryzae</name>
    <dbReference type="NCBI Taxonomy" id="360412"/>
    <lineage>
        <taxon>Bacteria</taxon>
        <taxon>Bacillati</taxon>
        <taxon>Chloroflexota</taxon>
        <taxon>Anaerolineae</taxon>
        <taxon>Anaerolineales</taxon>
        <taxon>Anaerolineaceae</taxon>
        <taxon>Longilinea</taxon>
    </lineage>
</organism>
<evidence type="ECO:0000313" key="2">
    <source>
        <dbReference type="Proteomes" id="UP000055060"/>
    </source>
</evidence>
<dbReference type="RefSeq" id="WP_075073646.1">
    <property type="nucleotide sequence ID" value="NZ_DF967972.1"/>
</dbReference>
<gene>
    <name evidence="1" type="ORF">LARV_02152</name>
</gene>
<dbReference type="OrthoDB" id="166962at2"/>
<dbReference type="Proteomes" id="UP000055060">
    <property type="component" value="Unassembled WGS sequence"/>
</dbReference>
<keyword evidence="2" id="KW-1185">Reference proteome</keyword>
<dbReference type="STRING" id="360412.LARV_02152"/>
<evidence type="ECO:0008006" key="3">
    <source>
        <dbReference type="Google" id="ProtNLM"/>
    </source>
</evidence>
<dbReference type="EMBL" id="DF967972">
    <property type="protein sequence ID" value="GAP14383.1"/>
    <property type="molecule type" value="Genomic_DNA"/>
</dbReference>
<sequence length="125" mass="14083">MKSIQFDKKRIIVVAGLALLFLLMIDLNTRLNDLYRLTRERNSMRTEIANLTSTAIGLQTQIAYATSDVAVESWAREEGMMVRPGDQLIVPISPSDATPMPVIAAQPTQSSLKNWQVWWALFFGE</sequence>
<reference evidence="1" key="1">
    <citation type="submission" date="2015-07" db="EMBL/GenBank/DDBJ databases">
        <title>Draft Genome Sequences of Anaerolinea thermolimosa IMO-1, Bellilinea caldifistulae GOMI-1, Leptolinea tardivitalis YMTK-2, Levilinea saccharolytica KIBI-1,Longilinea arvoryzae KOME-1, Previously Described as Members of the Anaerolineaceae (Chloroflexi).</title>
        <authorList>
            <person name="Sekiguchi Y."/>
            <person name="Ohashi A."/>
            <person name="Matsuura N."/>
            <person name="Tourlousse M.D."/>
        </authorList>
    </citation>
    <scope>NUCLEOTIDE SEQUENCE [LARGE SCALE GENOMIC DNA]</scope>
    <source>
        <strain evidence="1">KOME-1</strain>
    </source>
</reference>
<protein>
    <recommendedName>
        <fullName evidence="3">Septum formation initiator</fullName>
    </recommendedName>
</protein>